<gene>
    <name evidence="1" type="ORF">L1987_59572</name>
</gene>
<accession>A0ACB9D5L8</accession>
<dbReference type="Proteomes" id="UP001056120">
    <property type="component" value="Linkage Group LG20"/>
</dbReference>
<organism evidence="1 2">
    <name type="scientific">Smallanthus sonchifolius</name>
    <dbReference type="NCBI Taxonomy" id="185202"/>
    <lineage>
        <taxon>Eukaryota</taxon>
        <taxon>Viridiplantae</taxon>
        <taxon>Streptophyta</taxon>
        <taxon>Embryophyta</taxon>
        <taxon>Tracheophyta</taxon>
        <taxon>Spermatophyta</taxon>
        <taxon>Magnoliopsida</taxon>
        <taxon>eudicotyledons</taxon>
        <taxon>Gunneridae</taxon>
        <taxon>Pentapetalae</taxon>
        <taxon>asterids</taxon>
        <taxon>campanulids</taxon>
        <taxon>Asterales</taxon>
        <taxon>Asteraceae</taxon>
        <taxon>Asteroideae</taxon>
        <taxon>Heliantheae alliance</taxon>
        <taxon>Millerieae</taxon>
        <taxon>Smallanthus</taxon>
    </lineage>
</organism>
<sequence length="328" mass="36748">MLVMSILILFSIFITITVSHSKPSHHDGGFTVDLDLIHRDSPLSPLYNPTYSLTDRHQNAFLRSMSQAKRARFPSKIYADISGDYIMKIQIRTPPVEVFGVLHAVRGIVGLGGGPLSLINQLEPAIQGKFSYCLTKQIHDASNQTSKIYFGDHVNVSWPNVVSTPLINNYSLYFVNLIDVLVGNKSSSYNHNESFLNNVEDGNIIMDMGSTFTSLPREMYLRFAASITKAIGGETVDSPQLPYSICYKDLSLDRVPAVTFRFSGADVEVPPVNMLIEYQYQKGVTCLAIISDDYAWGKLGNLFQRNLMVGFDLIKQKVYFKPTDCTRH</sequence>
<protein>
    <submittedName>
        <fullName evidence="1">Uncharacterized protein</fullName>
    </submittedName>
</protein>
<name>A0ACB9D5L8_9ASTR</name>
<evidence type="ECO:0000313" key="1">
    <source>
        <dbReference type="EMBL" id="KAI3741894.1"/>
    </source>
</evidence>
<evidence type="ECO:0000313" key="2">
    <source>
        <dbReference type="Proteomes" id="UP001056120"/>
    </source>
</evidence>
<proteinExistence type="predicted"/>
<dbReference type="EMBL" id="CM042037">
    <property type="protein sequence ID" value="KAI3741894.1"/>
    <property type="molecule type" value="Genomic_DNA"/>
</dbReference>
<keyword evidence="2" id="KW-1185">Reference proteome</keyword>
<comment type="caution">
    <text evidence="1">The sequence shown here is derived from an EMBL/GenBank/DDBJ whole genome shotgun (WGS) entry which is preliminary data.</text>
</comment>
<reference evidence="2" key="1">
    <citation type="journal article" date="2022" name="Mol. Ecol. Resour.">
        <title>The genomes of chicory, endive, great burdock and yacon provide insights into Asteraceae palaeo-polyploidization history and plant inulin production.</title>
        <authorList>
            <person name="Fan W."/>
            <person name="Wang S."/>
            <person name="Wang H."/>
            <person name="Wang A."/>
            <person name="Jiang F."/>
            <person name="Liu H."/>
            <person name="Zhao H."/>
            <person name="Xu D."/>
            <person name="Zhang Y."/>
        </authorList>
    </citation>
    <scope>NUCLEOTIDE SEQUENCE [LARGE SCALE GENOMIC DNA]</scope>
    <source>
        <strain evidence="2">cv. Yunnan</strain>
    </source>
</reference>
<reference evidence="1 2" key="2">
    <citation type="journal article" date="2022" name="Mol. Ecol. Resour.">
        <title>The genomes of chicory, endive, great burdock and yacon provide insights into Asteraceae paleo-polyploidization history and plant inulin production.</title>
        <authorList>
            <person name="Fan W."/>
            <person name="Wang S."/>
            <person name="Wang H."/>
            <person name="Wang A."/>
            <person name="Jiang F."/>
            <person name="Liu H."/>
            <person name="Zhao H."/>
            <person name="Xu D."/>
            <person name="Zhang Y."/>
        </authorList>
    </citation>
    <scope>NUCLEOTIDE SEQUENCE [LARGE SCALE GENOMIC DNA]</scope>
    <source>
        <strain evidence="2">cv. Yunnan</strain>
        <tissue evidence="1">Leaves</tissue>
    </source>
</reference>